<protein>
    <recommendedName>
        <fullName evidence="2">VQ domain-containing protein</fullName>
    </recommendedName>
</protein>
<sequence>MKNLREWKRKYLKGKRVESEVVWIKGKIVKTMNPPEFPFGGGGTSSPPEKKELQLQGTRPPPLRVSKDSHKIRKPPLPPAAHQLPPPPPPEHRQPVIIYAVSPKVLHVTVSDFMNVVQRLTGPSSGEETAVGQGDVSPAARIASIERTSPSERERVHVGDEDVALMLEGVELGHFPGILSPATLPPISPGFFSETTSFWNDLSPFWSTNSFVASPSGLLSAAVPSPLASPDIFNLFD</sequence>
<dbReference type="PANTHER" id="PTHR33143:SF50">
    <property type="entry name" value="PROTEIN MKS1"/>
    <property type="match status" value="1"/>
</dbReference>
<gene>
    <name evidence="3" type="ORF">Fmac_004220</name>
</gene>
<comment type="caution">
    <text evidence="3">The sequence shown here is derived from an EMBL/GenBank/DDBJ whole genome shotgun (WGS) entry which is preliminary data.</text>
</comment>
<evidence type="ECO:0000313" key="3">
    <source>
        <dbReference type="EMBL" id="KAL2342935.1"/>
    </source>
</evidence>
<dbReference type="EMBL" id="JBGMDY010000002">
    <property type="protein sequence ID" value="KAL2342935.1"/>
    <property type="molecule type" value="Genomic_DNA"/>
</dbReference>
<dbReference type="AlphaFoldDB" id="A0ABD1N6Y7"/>
<dbReference type="InterPro" id="IPR008889">
    <property type="entry name" value="VQ"/>
</dbReference>
<dbReference type="PANTHER" id="PTHR33143">
    <property type="entry name" value="F16F4.1 PROTEIN-RELATED"/>
    <property type="match status" value="1"/>
</dbReference>
<organism evidence="3 4">
    <name type="scientific">Flemingia macrophylla</name>
    <dbReference type="NCBI Taxonomy" id="520843"/>
    <lineage>
        <taxon>Eukaryota</taxon>
        <taxon>Viridiplantae</taxon>
        <taxon>Streptophyta</taxon>
        <taxon>Embryophyta</taxon>
        <taxon>Tracheophyta</taxon>
        <taxon>Spermatophyta</taxon>
        <taxon>Magnoliopsida</taxon>
        <taxon>eudicotyledons</taxon>
        <taxon>Gunneridae</taxon>
        <taxon>Pentapetalae</taxon>
        <taxon>rosids</taxon>
        <taxon>fabids</taxon>
        <taxon>Fabales</taxon>
        <taxon>Fabaceae</taxon>
        <taxon>Papilionoideae</taxon>
        <taxon>50 kb inversion clade</taxon>
        <taxon>NPAAA clade</taxon>
        <taxon>indigoferoid/millettioid clade</taxon>
        <taxon>Phaseoleae</taxon>
        <taxon>Flemingia</taxon>
    </lineage>
</organism>
<proteinExistence type="predicted"/>
<feature type="compositionally biased region" description="Pro residues" evidence="1">
    <location>
        <begin position="75"/>
        <end position="89"/>
    </location>
</feature>
<dbReference type="Pfam" id="PF05678">
    <property type="entry name" value="VQ"/>
    <property type="match status" value="1"/>
</dbReference>
<dbReference type="Proteomes" id="UP001603857">
    <property type="component" value="Unassembled WGS sequence"/>
</dbReference>
<name>A0ABD1N6Y7_9FABA</name>
<evidence type="ECO:0000313" key="4">
    <source>
        <dbReference type="Proteomes" id="UP001603857"/>
    </source>
</evidence>
<accession>A0ABD1N6Y7</accession>
<reference evidence="3 4" key="1">
    <citation type="submission" date="2024-08" db="EMBL/GenBank/DDBJ databases">
        <title>Insights into the chromosomal genome structure of Flemingia macrophylla.</title>
        <authorList>
            <person name="Ding Y."/>
            <person name="Zhao Y."/>
            <person name="Bi W."/>
            <person name="Wu M."/>
            <person name="Zhao G."/>
            <person name="Gong Y."/>
            <person name="Li W."/>
            <person name="Zhang P."/>
        </authorList>
    </citation>
    <scope>NUCLEOTIDE SEQUENCE [LARGE SCALE GENOMIC DNA]</scope>
    <source>
        <strain evidence="3">DYQJB</strain>
        <tissue evidence="3">Leaf</tissue>
    </source>
</reference>
<evidence type="ECO:0000256" key="1">
    <source>
        <dbReference type="SAM" id="MobiDB-lite"/>
    </source>
</evidence>
<evidence type="ECO:0000259" key="2">
    <source>
        <dbReference type="Pfam" id="PF05678"/>
    </source>
</evidence>
<feature type="domain" description="VQ" evidence="2">
    <location>
        <begin position="101"/>
        <end position="126"/>
    </location>
</feature>
<feature type="region of interest" description="Disordered" evidence="1">
    <location>
        <begin position="31"/>
        <end position="94"/>
    </location>
</feature>
<keyword evidence="4" id="KW-1185">Reference proteome</keyword>
<dbReference type="InterPro" id="IPR039607">
    <property type="entry name" value="VQ_8/17/18/20/21/25"/>
</dbReference>